<feature type="chain" id="PRO_5002714267" evidence="1">
    <location>
        <begin position="26"/>
        <end position="294"/>
    </location>
</feature>
<gene>
    <name evidence="2" type="ORF">NEMVEDRAFT_v1g244272</name>
</gene>
<organism evidence="2 3">
    <name type="scientific">Nematostella vectensis</name>
    <name type="common">Starlet sea anemone</name>
    <dbReference type="NCBI Taxonomy" id="45351"/>
    <lineage>
        <taxon>Eukaryota</taxon>
        <taxon>Metazoa</taxon>
        <taxon>Cnidaria</taxon>
        <taxon>Anthozoa</taxon>
        <taxon>Hexacorallia</taxon>
        <taxon>Actiniaria</taxon>
        <taxon>Edwardsiidae</taxon>
        <taxon>Nematostella</taxon>
    </lineage>
</organism>
<keyword evidence="3" id="KW-1185">Reference proteome</keyword>
<proteinExistence type="predicted"/>
<dbReference type="HOGENOM" id="CLU_947653_0_0_1"/>
<dbReference type="InParanoid" id="A7SCC2"/>
<sequence>MLVRDVLAILVTCVCNFVLLPPVHGIERDRQTEEEGSTSLYKLNYSDKIDLEESTSKGGSPAMDVLKFLHIIPPNIPEPQGDSINSIPTLLSYYKRKVYPDKLDKGVANALESHIEGIEPQFRSESFGQLWNALREPLTEYFRPKKSDVLLKELALCIFGNLTEASRYNLPSLVMSIRRDLVICKIGEILQGGDMDSYKMSAIPQRDAFRQLWKLLRDPITPVFRSDLPTLVTQLVHYSPKFELAGVSYSLPGKMPDIQRDVAICKVDDVFNDLYENSVQKDYWKLQKDPDYFP</sequence>
<feature type="signal peptide" evidence="1">
    <location>
        <begin position="1"/>
        <end position="25"/>
    </location>
</feature>
<evidence type="ECO:0000313" key="3">
    <source>
        <dbReference type="Proteomes" id="UP000001593"/>
    </source>
</evidence>
<protein>
    <submittedName>
        <fullName evidence="2">Uncharacterized protein</fullName>
    </submittedName>
</protein>
<dbReference type="AlphaFoldDB" id="A7SCC2"/>
<keyword evidence="1" id="KW-0732">Signal</keyword>
<evidence type="ECO:0000256" key="1">
    <source>
        <dbReference type="SAM" id="SignalP"/>
    </source>
</evidence>
<dbReference type="STRING" id="45351.A7SCC2"/>
<evidence type="ECO:0000313" key="2">
    <source>
        <dbReference type="EMBL" id="EDO38636.1"/>
    </source>
</evidence>
<dbReference type="Proteomes" id="UP000001593">
    <property type="component" value="Unassembled WGS sequence"/>
</dbReference>
<reference evidence="2 3" key="1">
    <citation type="journal article" date="2007" name="Science">
        <title>Sea anemone genome reveals ancestral eumetazoan gene repertoire and genomic organization.</title>
        <authorList>
            <person name="Putnam N.H."/>
            <person name="Srivastava M."/>
            <person name="Hellsten U."/>
            <person name="Dirks B."/>
            <person name="Chapman J."/>
            <person name="Salamov A."/>
            <person name="Terry A."/>
            <person name="Shapiro H."/>
            <person name="Lindquist E."/>
            <person name="Kapitonov V.V."/>
            <person name="Jurka J."/>
            <person name="Genikhovich G."/>
            <person name="Grigoriev I.V."/>
            <person name="Lucas S.M."/>
            <person name="Steele R.E."/>
            <person name="Finnerty J.R."/>
            <person name="Technau U."/>
            <person name="Martindale M.Q."/>
            <person name="Rokhsar D.S."/>
        </authorList>
    </citation>
    <scope>NUCLEOTIDE SEQUENCE [LARGE SCALE GENOMIC DNA]</scope>
    <source>
        <strain evidence="3">CH2 X CH6</strain>
    </source>
</reference>
<name>A7SCC2_NEMVE</name>
<dbReference type="EMBL" id="DS469622">
    <property type="protein sequence ID" value="EDO38636.1"/>
    <property type="molecule type" value="Genomic_DNA"/>
</dbReference>
<accession>A7SCC2</accession>